<dbReference type="EMBL" id="JACYFS010000003">
    <property type="protein sequence ID" value="MBD8082999.1"/>
    <property type="molecule type" value="Genomic_DNA"/>
</dbReference>
<keyword evidence="2" id="KW-1185">Reference proteome</keyword>
<proteinExistence type="predicted"/>
<protein>
    <submittedName>
        <fullName evidence="1">Uncharacterized protein</fullName>
    </submittedName>
</protein>
<gene>
    <name evidence="1" type="ORF">IC610_11285</name>
</gene>
<name>A0ABR8ZCG1_9FLAO</name>
<sequence>MDQQVRKLKKLIANYLHKSKNEILISFGRPARKSDSEVWFFRKFKPSFYNDEIVFIFEDDKVVDISISKYFLWKELINVYYFEGKNPEFKVVSFLAPKDL</sequence>
<evidence type="ECO:0000313" key="2">
    <source>
        <dbReference type="Proteomes" id="UP000637299"/>
    </source>
</evidence>
<dbReference type="RefSeq" id="WP_056082937.1">
    <property type="nucleotide sequence ID" value="NZ_JACYFS010000003.1"/>
</dbReference>
<reference evidence="1 2" key="1">
    <citation type="submission" date="2020-09" db="EMBL/GenBank/DDBJ databases">
        <title>Genome seq and assembly of Chryseobacterium sp.</title>
        <authorList>
            <person name="Chhetri G."/>
        </authorList>
    </citation>
    <scope>NUCLEOTIDE SEQUENCE [LARGE SCALE GENOMIC DNA]</scope>
    <source>
        <strain evidence="1 2">GCR10</strain>
    </source>
</reference>
<comment type="caution">
    <text evidence="1">The sequence shown here is derived from an EMBL/GenBank/DDBJ whole genome shotgun (WGS) entry which is preliminary data.</text>
</comment>
<evidence type="ECO:0000313" key="1">
    <source>
        <dbReference type="EMBL" id="MBD8082999.1"/>
    </source>
</evidence>
<accession>A0ABR8ZCG1</accession>
<organism evidence="1 2">
    <name type="scientific">Chryseobacterium caseinilyticum</name>
    <dbReference type="NCBI Taxonomy" id="2771428"/>
    <lineage>
        <taxon>Bacteria</taxon>
        <taxon>Pseudomonadati</taxon>
        <taxon>Bacteroidota</taxon>
        <taxon>Flavobacteriia</taxon>
        <taxon>Flavobacteriales</taxon>
        <taxon>Weeksellaceae</taxon>
        <taxon>Chryseobacterium group</taxon>
        <taxon>Chryseobacterium</taxon>
    </lineage>
</organism>
<dbReference type="Proteomes" id="UP000637299">
    <property type="component" value="Unassembled WGS sequence"/>
</dbReference>